<dbReference type="Proteomes" id="UP000736335">
    <property type="component" value="Unassembled WGS sequence"/>
</dbReference>
<comment type="caution">
    <text evidence="2">The sequence shown here is derived from an EMBL/GenBank/DDBJ whole genome shotgun (WGS) entry which is preliminary data.</text>
</comment>
<feature type="domain" description="Protein kinase" evidence="1">
    <location>
        <begin position="1"/>
        <end position="231"/>
    </location>
</feature>
<protein>
    <submittedName>
        <fullName evidence="2">Kinase-like domain-containing protein</fullName>
    </submittedName>
</protein>
<gene>
    <name evidence="2" type="ORF">BJ322DRAFT_446561</name>
</gene>
<dbReference type="PROSITE" id="PS00108">
    <property type="entry name" value="PROTEIN_KINASE_ST"/>
    <property type="match status" value="1"/>
</dbReference>
<reference evidence="2" key="1">
    <citation type="journal article" date="2020" name="Nat. Commun.">
        <title>Large-scale genome sequencing of mycorrhizal fungi provides insights into the early evolution of symbiotic traits.</title>
        <authorList>
            <person name="Miyauchi S."/>
            <person name="Kiss E."/>
            <person name="Kuo A."/>
            <person name="Drula E."/>
            <person name="Kohler A."/>
            <person name="Sanchez-Garcia M."/>
            <person name="Morin E."/>
            <person name="Andreopoulos B."/>
            <person name="Barry K.W."/>
            <person name="Bonito G."/>
            <person name="Buee M."/>
            <person name="Carver A."/>
            <person name="Chen C."/>
            <person name="Cichocki N."/>
            <person name="Clum A."/>
            <person name="Culley D."/>
            <person name="Crous P.W."/>
            <person name="Fauchery L."/>
            <person name="Girlanda M."/>
            <person name="Hayes R.D."/>
            <person name="Keri Z."/>
            <person name="LaButti K."/>
            <person name="Lipzen A."/>
            <person name="Lombard V."/>
            <person name="Magnuson J."/>
            <person name="Maillard F."/>
            <person name="Murat C."/>
            <person name="Nolan M."/>
            <person name="Ohm R.A."/>
            <person name="Pangilinan J."/>
            <person name="Pereira M.F."/>
            <person name="Perotto S."/>
            <person name="Peter M."/>
            <person name="Pfister S."/>
            <person name="Riley R."/>
            <person name="Sitrit Y."/>
            <person name="Stielow J.B."/>
            <person name="Szollosi G."/>
            <person name="Zifcakova L."/>
            <person name="Stursova M."/>
            <person name="Spatafora J.W."/>
            <person name="Tedersoo L."/>
            <person name="Vaario L.M."/>
            <person name="Yamada A."/>
            <person name="Yan M."/>
            <person name="Wang P."/>
            <person name="Xu J."/>
            <person name="Bruns T."/>
            <person name="Baldrian P."/>
            <person name="Vilgalys R."/>
            <person name="Dunand C."/>
            <person name="Henrissat B."/>
            <person name="Grigoriev I.V."/>
            <person name="Hibbett D."/>
            <person name="Nagy L.G."/>
            <person name="Martin F.M."/>
        </authorList>
    </citation>
    <scope>NUCLEOTIDE SEQUENCE</scope>
    <source>
        <strain evidence="2">UH-Tt-Lm1</strain>
    </source>
</reference>
<dbReference type="Pfam" id="PF07714">
    <property type="entry name" value="PK_Tyr_Ser-Thr"/>
    <property type="match status" value="1"/>
</dbReference>
<dbReference type="InterPro" id="IPR001245">
    <property type="entry name" value="Ser-Thr/Tyr_kinase_cat_dom"/>
</dbReference>
<keyword evidence="3" id="KW-1185">Reference proteome</keyword>
<reference evidence="2" key="2">
    <citation type="submission" date="2020-11" db="EMBL/GenBank/DDBJ databases">
        <authorList>
            <consortium name="DOE Joint Genome Institute"/>
            <person name="Kuo A."/>
            <person name="Miyauchi S."/>
            <person name="Kiss E."/>
            <person name="Drula E."/>
            <person name="Kohler A."/>
            <person name="Sanchez-Garcia M."/>
            <person name="Andreopoulos B."/>
            <person name="Barry K.W."/>
            <person name="Bonito G."/>
            <person name="Buee M."/>
            <person name="Carver A."/>
            <person name="Chen C."/>
            <person name="Cichocki N."/>
            <person name="Clum A."/>
            <person name="Culley D."/>
            <person name="Crous P.W."/>
            <person name="Fauchery L."/>
            <person name="Girlanda M."/>
            <person name="Hayes R."/>
            <person name="Keri Z."/>
            <person name="Labutti K."/>
            <person name="Lipzen A."/>
            <person name="Lombard V."/>
            <person name="Magnuson J."/>
            <person name="Maillard F."/>
            <person name="Morin E."/>
            <person name="Murat C."/>
            <person name="Nolan M."/>
            <person name="Ohm R."/>
            <person name="Pangilinan J."/>
            <person name="Pereira M."/>
            <person name="Perotto S."/>
            <person name="Peter M."/>
            <person name="Riley R."/>
            <person name="Sitrit Y."/>
            <person name="Stielow B."/>
            <person name="Szollosi G."/>
            <person name="Zifcakova L."/>
            <person name="Stursova M."/>
            <person name="Spatafora J.W."/>
            <person name="Tedersoo L."/>
            <person name="Vaario L.-M."/>
            <person name="Yamada A."/>
            <person name="Yan M."/>
            <person name="Wang P."/>
            <person name="Xu J."/>
            <person name="Bruns T."/>
            <person name="Baldrian P."/>
            <person name="Vilgalys R."/>
            <person name="Henrissat B."/>
            <person name="Grigoriev I.V."/>
            <person name="Hibbett D."/>
            <person name="Nagy L.G."/>
            <person name="Martin F.M."/>
        </authorList>
    </citation>
    <scope>NUCLEOTIDE SEQUENCE</scope>
    <source>
        <strain evidence="2">UH-Tt-Lm1</strain>
    </source>
</reference>
<dbReference type="OrthoDB" id="122279at2759"/>
<evidence type="ECO:0000313" key="2">
    <source>
        <dbReference type="EMBL" id="KAF9779192.1"/>
    </source>
</evidence>
<evidence type="ECO:0000259" key="1">
    <source>
        <dbReference type="PROSITE" id="PS50011"/>
    </source>
</evidence>
<dbReference type="SUPFAM" id="SSF56112">
    <property type="entry name" value="Protein kinase-like (PK-like)"/>
    <property type="match status" value="1"/>
</dbReference>
<sequence>MEFCREVVAWRHLRHPNILPLLGVDLKGQRLAMVSEWMDQGNINEYVKTHKEVNRLQLLNDAATGLEYMHNLNMVHGDLKGANILINQSHRACLADFGLSTIVTIEHNNIGANTSSNSVLGGTHRWMSPELLDPSRFGASGDRPTKKSDCYALGMVVYEVLSGKSPYWGITNQVRLMDAITEGYRPKEPDRAENLSFTDGLWEILQQCWLTDASARPDVRTILSRLNHATWSWERRRSAQ</sequence>
<dbReference type="InterPro" id="IPR011009">
    <property type="entry name" value="Kinase-like_dom_sf"/>
</dbReference>
<dbReference type="SMART" id="SM00220">
    <property type="entry name" value="S_TKc"/>
    <property type="match status" value="1"/>
</dbReference>
<organism evidence="2 3">
    <name type="scientific">Thelephora terrestris</name>
    <dbReference type="NCBI Taxonomy" id="56493"/>
    <lineage>
        <taxon>Eukaryota</taxon>
        <taxon>Fungi</taxon>
        <taxon>Dikarya</taxon>
        <taxon>Basidiomycota</taxon>
        <taxon>Agaricomycotina</taxon>
        <taxon>Agaricomycetes</taxon>
        <taxon>Thelephorales</taxon>
        <taxon>Thelephoraceae</taxon>
        <taxon>Thelephora</taxon>
    </lineage>
</organism>
<dbReference type="GO" id="GO:0004674">
    <property type="term" value="F:protein serine/threonine kinase activity"/>
    <property type="evidence" value="ECO:0007669"/>
    <property type="project" value="TreeGrafter"/>
</dbReference>
<name>A0A9P6L299_9AGAM</name>
<keyword evidence="2" id="KW-0808">Transferase</keyword>
<dbReference type="GO" id="GO:0005524">
    <property type="term" value="F:ATP binding"/>
    <property type="evidence" value="ECO:0007669"/>
    <property type="project" value="InterPro"/>
</dbReference>
<keyword evidence="2" id="KW-0418">Kinase</keyword>
<dbReference type="InterPro" id="IPR000719">
    <property type="entry name" value="Prot_kinase_dom"/>
</dbReference>
<dbReference type="InterPro" id="IPR051681">
    <property type="entry name" value="Ser/Thr_Kinases-Pseudokinases"/>
</dbReference>
<dbReference type="PIRSF" id="PIRSF000654">
    <property type="entry name" value="Integrin-linked_kinase"/>
    <property type="match status" value="1"/>
</dbReference>
<dbReference type="Gene3D" id="1.10.510.10">
    <property type="entry name" value="Transferase(Phosphotransferase) domain 1"/>
    <property type="match status" value="1"/>
</dbReference>
<dbReference type="EMBL" id="WIUZ02000020">
    <property type="protein sequence ID" value="KAF9779192.1"/>
    <property type="molecule type" value="Genomic_DNA"/>
</dbReference>
<evidence type="ECO:0000313" key="3">
    <source>
        <dbReference type="Proteomes" id="UP000736335"/>
    </source>
</evidence>
<dbReference type="InterPro" id="IPR008271">
    <property type="entry name" value="Ser/Thr_kinase_AS"/>
</dbReference>
<proteinExistence type="predicted"/>
<accession>A0A9P6L299</accession>
<dbReference type="AlphaFoldDB" id="A0A9P6L299"/>
<dbReference type="PROSITE" id="PS50011">
    <property type="entry name" value="PROTEIN_KINASE_DOM"/>
    <property type="match status" value="1"/>
</dbReference>
<dbReference type="PANTHER" id="PTHR44329">
    <property type="entry name" value="SERINE/THREONINE-PROTEIN KINASE TNNI3K-RELATED"/>
    <property type="match status" value="1"/>
</dbReference>